<dbReference type="OrthoDB" id="6513868at2759"/>
<dbReference type="GeneID" id="106161922"/>
<gene>
    <name evidence="3" type="primary">LOC106161922</name>
</gene>
<dbReference type="RefSeq" id="XP_013394455.1">
    <property type="nucleotide sequence ID" value="XM_013539001.1"/>
</dbReference>
<evidence type="ECO:0000256" key="1">
    <source>
        <dbReference type="SAM" id="SignalP"/>
    </source>
</evidence>
<sequence>MFGYLVTILVSIFLTAVVVQESEAVCCASGASLRWCVDCTRRTPYCGKGPCNIFGCACEGGCRQSCGPKLLDPVNAGIVIYYNTCRCNNKRSMTDEAVVDAYREDQVFEP</sequence>
<evidence type="ECO:0000313" key="3">
    <source>
        <dbReference type="RefSeq" id="XP_013394455.1"/>
    </source>
</evidence>
<feature type="chain" id="PRO_5010204435" evidence="1">
    <location>
        <begin position="25"/>
        <end position="110"/>
    </location>
</feature>
<keyword evidence="1" id="KW-0732">Signal</keyword>
<dbReference type="AlphaFoldDB" id="A0A1S3I863"/>
<protein>
    <submittedName>
        <fullName evidence="3">Uncharacterized protein LOC106161922</fullName>
    </submittedName>
</protein>
<keyword evidence="2" id="KW-1185">Reference proteome</keyword>
<proteinExistence type="predicted"/>
<evidence type="ECO:0000313" key="2">
    <source>
        <dbReference type="Proteomes" id="UP000085678"/>
    </source>
</evidence>
<name>A0A1S3I863_LINAN</name>
<dbReference type="KEGG" id="lak:106161922"/>
<organism evidence="2 3">
    <name type="scientific">Lingula anatina</name>
    <name type="common">Brachiopod</name>
    <name type="synonym">Lingula unguis</name>
    <dbReference type="NCBI Taxonomy" id="7574"/>
    <lineage>
        <taxon>Eukaryota</taxon>
        <taxon>Metazoa</taxon>
        <taxon>Spiralia</taxon>
        <taxon>Lophotrochozoa</taxon>
        <taxon>Brachiopoda</taxon>
        <taxon>Linguliformea</taxon>
        <taxon>Lingulata</taxon>
        <taxon>Lingulida</taxon>
        <taxon>Linguloidea</taxon>
        <taxon>Lingulidae</taxon>
        <taxon>Lingula</taxon>
    </lineage>
</organism>
<reference evidence="3" key="1">
    <citation type="submission" date="2025-08" db="UniProtKB">
        <authorList>
            <consortium name="RefSeq"/>
        </authorList>
    </citation>
    <scope>IDENTIFICATION</scope>
    <source>
        <tissue evidence="3">Gonads</tissue>
    </source>
</reference>
<dbReference type="Gene3D" id="3.30.70.2800">
    <property type="match status" value="1"/>
</dbReference>
<accession>A0A1S3I863</accession>
<dbReference type="FunCoup" id="A0A1S3I863">
    <property type="interactions" value="56"/>
</dbReference>
<dbReference type="Proteomes" id="UP000085678">
    <property type="component" value="Unplaced"/>
</dbReference>
<feature type="signal peptide" evidence="1">
    <location>
        <begin position="1"/>
        <end position="24"/>
    </location>
</feature>
<dbReference type="InParanoid" id="A0A1S3I863"/>